<evidence type="ECO:0000313" key="2">
    <source>
        <dbReference type="Proteomes" id="UP000233551"/>
    </source>
</evidence>
<dbReference type="AlphaFoldDB" id="A0A2I0I1C2"/>
<gene>
    <name evidence="1" type="ORF">CRG98_042322</name>
</gene>
<protein>
    <submittedName>
        <fullName evidence="1">Uncharacterized protein</fullName>
    </submittedName>
</protein>
<name>A0A2I0I1C2_PUNGR</name>
<organism evidence="1 2">
    <name type="scientific">Punica granatum</name>
    <name type="common">Pomegranate</name>
    <dbReference type="NCBI Taxonomy" id="22663"/>
    <lineage>
        <taxon>Eukaryota</taxon>
        <taxon>Viridiplantae</taxon>
        <taxon>Streptophyta</taxon>
        <taxon>Embryophyta</taxon>
        <taxon>Tracheophyta</taxon>
        <taxon>Spermatophyta</taxon>
        <taxon>Magnoliopsida</taxon>
        <taxon>eudicotyledons</taxon>
        <taxon>Gunneridae</taxon>
        <taxon>Pentapetalae</taxon>
        <taxon>rosids</taxon>
        <taxon>malvids</taxon>
        <taxon>Myrtales</taxon>
        <taxon>Lythraceae</taxon>
        <taxon>Punica</taxon>
    </lineage>
</organism>
<proteinExistence type="predicted"/>
<dbReference type="EMBL" id="PGOL01004484">
    <property type="protein sequence ID" value="PKI37286.1"/>
    <property type="molecule type" value="Genomic_DNA"/>
</dbReference>
<evidence type="ECO:0000313" key="1">
    <source>
        <dbReference type="EMBL" id="PKI37286.1"/>
    </source>
</evidence>
<keyword evidence="2" id="KW-1185">Reference proteome</keyword>
<dbReference type="Proteomes" id="UP000233551">
    <property type="component" value="Unassembled WGS sequence"/>
</dbReference>
<accession>A0A2I0I1C2</accession>
<comment type="caution">
    <text evidence="1">The sequence shown here is derived from an EMBL/GenBank/DDBJ whole genome shotgun (WGS) entry which is preliminary data.</text>
</comment>
<reference evidence="1 2" key="1">
    <citation type="submission" date="2017-11" db="EMBL/GenBank/DDBJ databases">
        <title>De-novo sequencing of pomegranate (Punica granatum L.) genome.</title>
        <authorList>
            <person name="Akparov Z."/>
            <person name="Amiraslanov A."/>
            <person name="Hajiyeva S."/>
            <person name="Abbasov M."/>
            <person name="Kaur K."/>
            <person name="Hamwieh A."/>
            <person name="Solovyev V."/>
            <person name="Salamov A."/>
            <person name="Braich B."/>
            <person name="Kosarev P."/>
            <person name="Mahmoud A."/>
            <person name="Hajiyev E."/>
            <person name="Babayeva S."/>
            <person name="Izzatullayeva V."/>
            <person name="Mammadov A."/>
            <person name="Mammadov A."/>
            <person name="Sharifova S."/>
            <person name="Ojaghi J."/>
            <person name="Eynullazada K."/>
            <person name="Bayramov B."/>
            <person name="Abdulazimova A."/>
            <person name="Shahmuradov I."/>
        </authorList>
    </citation>
    <scope>NUCLEOTIDE SEQUENCE [LARGE SCALE GENOMIC DNA]</scope>
    <source>
        <strain evidence="2">cv. AG2017</strain>
        <tissue evidence="1">Leaf</tissue>
    </source>
</reference>
<sequence length="103" mass="11398">MRDSSFGMERLRIPRDRKSESAITLAACSTCDPVIIISGRSSDPWRVFVLAMRMGSRGKPLCEAPGALVGHSWAYRDVLNDGSAALLVVRRVFRPRTLLVRAP</sequence>